<dbReference type="AlphaFoldDB" id="A0A9E2KCP3"/>
<dbReference type="Pfam" id="PF04343">
    <property type="entry name" value="DUF488"/>
    <property type="match status" value="1"/>
</dbReference>
<dbReference type="EMBL" id="JAHLFQ010000145">
    <property type="protein sequence ID" value="MBU3804390.1"/>
    <property type="molecule type" value="Genomic_DNA"/>
</dbReference>
<proteinExistence type="predicted"/>
<reference evidence="1" key="1">
    <citation type="journal article" date="2021" name="PeerJ">
        <title>Extensive microbial diversity within the chicken gut microbiome revealed by metagenomics and culture.</title>
        <authorList>
            <person name="Gilroy R."/>
            <person name="Ravi A."/>
            <person name="Getino M."/>
            <person name="Pursley I."/>
            <person name="Horton D.L."/>
            <person name="Alikhan N.F."/>
            <person name="Baker D."/>
            <person name="Gharbi K."/>
            <person name="Hall N."/>
            <person name="Watson M."/>
            <person name="Adriaenssens E.M."/>
            <person name="Foster-Nyarko E."/>
            <person name="Jarju S."/>
            <person name="Secka A."/>
            <person name="Antonio M."/>
            <person name="Oren A."/>
            <person name="Chaudhuri R.R."/>
            <person name="La Ragione R."/>
            <person name="Hildebrand F."/>
            <person name="Pallen M.J."/>
        </authorList>
    </citation>
    <scope>NUCLEOTIDE SEQUENCE</scope>
    <source>
        <strain evidence="1">B5-657</strain>
    </source>
</reference>
<reference evidence="1" key="2">
    <citation type="submission" date="2021-04" db="EMBL/GenBank/DDBJ databases">
        <authorList>
            <person name="Gilroy R."/>
        </authorList>
    </citation>
    <scope>NUCLEOTIDE SEQUENCE</scope>
    <source>
        <strain evidence="1">B5-657</strain>
    </source>
</reference>
<accession>A0A9E2KCP3</accession>
<dbReference type="InterPro" id="IPR007438">
    <property type="entry name" value="DUF488"/>
</dbReference>
<dbReference type="PANTHER" id="PTHR39337">
    <property type="entry name" value="BLR5642 PROTEIN"/>
    <property type="match status" value="1"/>
</dbReference>
<dbReference type="PANTHER" id="PTHR39337:SF1">
    <property type="entry name" value="BLR5642 PROTEIN"/>
    <property type="match status" value="1"/>
</dbReference>
<sequence length="214" mass="25309">MNFKSNCFYTIGYAHHTQESFLNLLKKYHVQYVIDVRTMAYSKFHPQFNKEPLKYFLNSNGIGYKQMDDAFGIVRPHSQLLNSEGYLDFKKVAKLSQFEAGIDQMIRGINQGYCIAFMCAEKAPSDCHRSTLVARTLMERGYKVWHILWDGTLQSQEALEEEIINRYFPYREQLDLFETEEPMYYTDRAYELRSNEIVAVNSKRVLKDKYEKPK</sequence>
<name>A0A9E2KCP3_9FIRM</name>
<gene>
    <name evidence="1" type="ORF">H9872_06510</name>
</gene>
<evidence type="ECO:0000313" key="2">
    <source>
        <dbReference type="Proteomes" id="UP000824229"/>
    </source>
</evidence>
<dbReference type="Proteomes" id="UP000824229">
    <property type="component" value="Unassembled WGS sequence"/>
</dbReference>
<evidence type="ECO:0000313" key="1">
    <source>
        <dbReference type="EMBL" id="MBU3804390.1"/>
    </source>
</evidence>
<comment type="caution">
    <text evidence="1">The sequence shown here is derived from an EMBL/GenBank/DDBJ whole genome shotgun (WGS) entry which is preliminary data.</text>
</comment>
<organism evidence="1 2">
    <name type="scientific">Candidatus Cellulosilyticum pullistercoris</name>
    <dbReference type="NCBI Taxonomy" id="2838521"/>
    <lineage>
        <taxon>Bacteria</taxon>
        <taxon>Bacillati</taxon>
        <taxon>Bacillota</taxon>
        <taxon>Clostridia</taxon>
        <taxon>Lachnospirales</taxon>
        <taxon>Cellulosilyticaceae</taxon>
        <taxon>Cellulosilyticum</taxon>
    </lineage>
</organism>
<protein>
    <submittedName>
        <fullName evidence="1">DUF488 domain-containing protein</fullName>
    </submittedName>
</protein>